<evidence type="ECO:0000313" key="3">
    <source>
        <dbReference type="Proteomes" id="UP000006431"/>
    </source>
</evidence>
<gene>
    <name evidence="2" type="ORF">SMGD1_1625</name>
</gene>
<feature type="domain" description="Alginate export" evidence="1">
    <location>
        <begin position="79"/>
        <end position="428"/>
    </location>
</feature>
<dbReference type="RefSeq" id="WP_008336690.1">
    <property type="nucleotide sequence ID" value="NZ_AFRZ01000001.1"/>
</dbReference>
<sequence length="441" mass="50659">MRTFTLIFFLFISTLDALENSSLSFDGQYRGRFDIYNGVNKAAYGDDSIDAKGNSRGKSNDTIYLQQIIAGFTYKPNTDWKIKAYMYDSRSWGSSLDADDFIKNGGTPDEYGMSFYDDHFELFETYIQKHNFLSKNLTFTVGRQQLGYGDSRIFGPGKWGNTIGWLWDGTHISYKKDNNFIDLWYGQTRIKDSDDFSILEQHRYQGVGLYSHYEFSSMKIEPFGAWKNNLHTEVSDEFNYYYGGARVYDLTKGFIYDITGVKQIGSYSTKDVDAYAYVLKGGYKSINKYEPTFTLAYIYASGDNDLDDNKVKTFTTPFGSTDGSHYGRMDVMAWANMSDLEAKISIKPMKNMNLQFEYHHFNLADAADKWYIFGYKNKVGNSFTHIGDEYDVTIKYKATKDLNLLAIGAYMKSGDFITANDIAQNDTSKVFLQFLYKFSTN</sequence>
<evidence type="ECO:0000259" key="1">
    <source>
        <dbReference type="Pfam" id="PF13372"/>
    </source>
</evidence>
<dbReference type="PATRIC" id="fig|929558.5.peg.1616"/>
<accession>H1FUJ7</accession>
<dbReference type="InterPro" id="IPR025388">
    <property type="entry name" value="Alginate_export_dom"/>
</dbReference>
<reference evidence="2 3" key="1">
    <citation type="journal article" date="2012" name="Proc. Natl. Acad. Sci. U.S.A.">
        <title>Genome and physiology of a model Epsilonproteobacterium responsible for sulfide detoxification in marine oxygen depletion zones.</title>
        <authorList>
            <person name="Grote J."/>
            <person name="Schott T."/>
            <person name="Bruckner C.G."/>
            <person name="Glockner F.O."/>
            <person name="Jost G."/>
            <person name="Teeling H."/>
            <person name="Labrenz M."/>
            <person name="Jurgens K."/>
        </authorList>
    </citation>
    <scope>NUCLEOTIDE SEQUENCE [LARGE SCALE GENOMIC DNA]</scope>
    <source>
        <strain evidence="2 3">GD1</strain>
    </source>
</reference>
<dbReference type="EMBL" id="AFRZ01000001">
    <property type="protein sequence ID" value="EHP30149.1"/>
    <property type="molecule type" value="Genomic_DNA"/>
</dbReference>
<accession>B6BHZ7</accession>
<protein>
    <recommendedName>
        <fullName evidence="1">Alginate export domain-containing protein</fullName>
    </recommendedName>
</protein>
<dbReference type="STRING" id="929558.SMGD1_1625"/>
<dbReference type="InterPro" id="IPR053728">
    <property type="entry name" value="Alginate_Permeability_Chnl"/>
</dbReference>
<proteinExistence type="predicted"/>
<keyword evidence="3" id="KW-1185">Reference proteome</keyword>
<comment type="caution">
    <text evidence="2">The sequence shown here is derived from an EMBL/GenBank/DDBJ whole genome shotgun (WGS) entry which is preliminary data.</text>
</comment>
<dbReference type="eggNOG" id="COG3637">
    <property type="taxonomic scope" value="Bacteria"/>
</dbReference>
<dbReference type="Gene3D" id="2.40.160.100">
    <property type="match status" value="1"/>
</dbReference>
<dbReference type="AlphaFoldDB" id="B6BHZ7"/>
<dbReference type="HOGENOM" id="CLU_639228_0_0_7"/>
<dbReference type="Pfam" id="PF13372">
    <property type="entry name" value="Alginate_exp"/>
    <property type="match status" value="1"/>
</dbReference>
<organism evidence="2 3">
    <name type="scientific">Sulfurimonas gotlandica (strain DSM 19862 / JCM 16533 / GD1)</name>
    <dbReference type="NCBI Taxonomy" id="929558"/>
    <lineage>
        <taxon>Bacteria</taxon>
        <taxon>Pseudomonadati</taxon>
        <taxon>Campylobacterota</taxon>
        <taxon>Epsilonproteobacteria</taxon>
        <taxon>Campylobacterales</taxon>
        <taxon>Sulfurimonadaceae</taxon>
        <taxon>Sulfurimonas</taxon>
    </lineage>
</organism>
<dbReference type="OrthoDB" id="9764666at2"/>
<evidence type="ECO:0000313" key="2">
    <source>
        <dbReference type="EMBL" id="EHP30149.1"/>
    </source>
</evidence>
<dbReference type="Proteomes" id="UP000006431">
    <property type="component" value="Unassembled WGS sequence"/>
</dbReference>
<name>B6BHZ7_SULGG</name>